<feature type="compositionally biased region" description="Low complexity" evidence="2">
    <location>
        <begin position="377"/>
        <end position="416"/>
    </location>
</feature>
<evidence type="ECO:0000313" key="6">
    <source>
        <dbReference type="Proteomes" id="UP000199039"/>
    </source>
</evidence>
<evidence type="ECO:0000259" key="4">
    <source>
        <dbReference type="Pfam" id="PF03816"/>
    </source>
</evidence>
<keyword evidence="3" id="KW-0812">Transmembrane</keyword>
<dbReference type="InterPro" id="IPR004474">
    <property type="entry name" value="LytR_CpsA_psr"/>
</dbReference>
<dbReference type="PANTHER" id="PTHR33392">
    <property type="entry name" value="POLYISOPRENYL-TEICHOIC ACID--PEPTIDOGLYCAN TEICHOIC ACID TRANSFERASE TAGU"/>
    <property type="match status" value="1"/>
</dbReference>
<dbReference type="EMBL" id="FMYH01000004">
    <property type="protein sequence ID" value="SDC93708.1"/>
    <property type="molecule type" value="Genomic_DNA"/>
</dbReference>
<dbReference type="Gene3D" id="3.40.630.190">
    <property type="entry name" value="LCP protein"/>
    <property type="match status" value="1"/>
</dbReference>
<evidence type="ECO:0000256" key="3">
    <source>
        <dbReference type="SAM" id="Phobius"/>
    </source>
</evidence>
<keyword evidence="3" id="KW-1133">Transmembrane helix</keyword>
<accession>A0A1G6QN04</accession>
<dbReference type="RefSeq" id="WP_245701129.1">
    <property type="nucleotide sequence ID" value="NZ_FMYH01000004.1"/>
</dbReference>
<comment type="similarity">
    <text evidence="1">Belongs to the LytR/CpsA/Psr (LCP) family.</text>
</comment>
<protein>
    <submittedName>
        <fullName evidence="5">Transcriptional attenuator, LytR family</fullName>
    </submittedName>
</protein>
<evidence type="ECO:0000256" key="2">
    <source>
        <dbReference type="SAM" id="MobiDB-lite"/>
    </source>
</evidence>
<feature type="compositionally biased region" description="Low complexity" evidence="2">
    <location>
        <begin position="1"/>
        <end position="21"/>
    </location>
</feature>
<feature type="region of interest" description="Disordered" evidence="2">
    <location>
        <begin position="1"/>
        <end position="27"/>
    </location>
</feature>
<proteinExistence type="inferred from homology"/>
<keyword evidence="6" id="KW-1185">Reference proteome</keyword>
<feature type="domain" description="Cell envelope-related transcriptional attenuator" evidence="4">
    <location>
        <begin position="122"/>
        <end position="287"/>
    </location>
</feature>
<gene>
    <name evidence="5" type="ORF">SAMN05216410_2591</name>
</gene>
<dbReference type="AlphaFoldDB" id="A0A1G6QN04"/>
<dbReference type="InterPro" id="IPR050922">
    <property type="entry name" value="LytR/CpsA/Psr_CW_biosynth"/>
</dbReference>
<dbReference type="PANTHER" id="PTHR33392:SF6">
    <property type="entry name" value="POLYISOPRENYL-TEICHOIC ACID--PEPTIDOGLYCAN TEICHOIC ACID TRANSFERASE TAGU"/>
    <property type="match status" value="1"/>
</dbReference>
<dbReference type="NCBIfam" id="TIGR00350">
    <property type="entry name" value="lytR_cpsA_psr"/>
    <property type="match status" value="1"/>
</dbReference>
<dbReference type="Pfam" id="PF03816">
    <property type="entry name" value="LytR_cpsA_psr"/>
    <property type="match status" value="1"/>
</dbReference>
<reference evidence="5 6" key="1">
    <citation type="submission" date="2016-09" db="EMBL/GenBank/DDBJ databases">
        <authorList>
            <person name="Capua I."/>
            <person name="De Benedictis P."/>
            <person name="Joannis T."/>
            <person name="Lombin L.H."/>
            <person name="Cattoli G."/>
        </authorList>
    </citation>
    <scope>NUCLEOTIDE SEQUENCE [LARGE SCALE GENOMIC DNA]</scope>
    <source>
        <strain evidence="5 6">ISLP-3</strain>
    </source>
</reference>
<organism evidence="5 6">
    <name type="scientific">Sanguibacter gelidistatuariae</name>
    <dbReference type="NCBI Taxonomy" id="1814289"/>
    <lineage>
        <taxon>Bacteria</taxon>
        <taxon>Bacillati</taxon>
        <taxon>Actinomycetota</taxon>
        <taxon>Actinomycetes</taxon>
        <taxon>Micrococcales</taxon>
        <taxon>Sanguibacteraceae</taxon>
        <taxon>Sanguibacter</taxon>
    </lineage>
</organism>
<keyword evidence="3" id="KW-0472">Membrane</keyword>
<evidence type="ECO:0000313" key="5">
    <source>
        <dbReference type="EMBL" id="SDC93708.1"/>
    </source>
</evidence>
<evidence type="ECO:0000256" key="1">
    <source>
        <dbReference type="ARBA" id="ARBA00006068"/>
    </source>
</evidence>
<dbReference type="STRING" id="1814289.SAMN05216410_2591"/>
<feature type="transmembrane region" description="Helical" evidence="3">
    <location>
        <begin position="38"/>
        <end position="59"/>
    </location>
</feature>
<name>A0A1G6QN04_9MICO</name>
<feature type="region of interest" description="Disordered" evidence="2">
    <location>
        <begin position="371"/>
        <end position="430"/>
    </location>
</feature>
<dbReference type="Proteomes" id="UP000199039">
    <property type="component" value="Unassembled WGS sequence"/>
</dbReference>
<sequence length="430" mass="44423">MTTPHASTRAAQRAQNTAAAARDPRHARTVRTHSMMRLIGLVLTGVFAFVATGAGAIYYKMQNNIESIDVSDLLAGVDGLPSAPTEDPKDPKAGVPVNILLMGSDDRSGENATIGGEAGGMRSDTTIVMHISADRTRVDLVSIPRDSMVAIPSCTMTDGSTTKAQKKAMFNSAFATGWDNGGDIASAAGCSMLTVMSITDVYLDGFVVVDFAGFQSMIDSIGGVPICLPEAIVSPEANLNLAAGQQTLNGEQALGLARARKGTGLNGSDLTRISRQQELLGATANTLLDKNLLTDAPGLLKFLNAATSSLKASPEFASLQNLSGLAMSLRGIDAAKINFLMVPVADDPADKNRVVWTSAADDVWANIAADRPIDGSTPVEAPTDAPAATPEDAATDEPTSTATTEPTQTATTTAPPKGLTTAADTTATCG</sequence>